<evidence type="ECO:0000313" key="17">
    <source>
        <dbReference type="Proteomes" id="UP000365807"/>
    </source>
</evidence>
<dbReference type="InterPro" id="IPR015797">
    <property type="entry name" value="NUDIX_hydrolase-like_dom_sf"/>
</dbReference>
<dbReference type="SUPFAM" id="SSF55811">
    <property type="entry name" value="Nudix"/>
    <property type="match status" value="1"/>
</dbReference>
<feature type="domain" description="Nudix hydrolase" evidence="4">
    <location>
        <begin position="6"/>
        <end position="148"/>
    </location>
</feature>
<dbReference type="GO" id="GO:0006753">
    <property type="term" value="P:nucleoside phosphate metabolic process"/>
    <property type="evidence" value="ECO:0007669"/>
    <property type="project" value="TreeGrafter"/>
</dbReference>
<evidence type="ECO:0000256" key="1">
    <source>
        <dbReference type="ARBA" id="ARBA00001936"/>
    </source>
</evidence>
<dbReference type="Proteomes" id="UP000411403">
    <property type="component" value="Unassembled WGS sequence"/>
</dbReference>
<evidence type="ECO:0000256" key="2">
    <source>
        <dbReference type="ARBA" id="ARBA00022801"/>
    </source>
</evidence>
<dbReference type="InterPro" id="IPR022927">
    <property type="entry name" value="RppH"/>
</dbReference>
<dbReference type="InterPro" id="IPR020084">
    <property type="entry name" value="NUDIX_hydrolase_CS"/>
</dbReference>
<reference evidence="7 18" key="1">
    <citation type="submission" date="2018-05" db="EMBL/GenBank/DDBJ databases">
        <authorList>
            <consortium name="PulseNet: The National Subtyping Network for Foodborne Disease Surveillance"/>
            <person name="Tarr C.L."/>
            <person name="Trees E."/>
            <person name="Katz L.S."/>
            <person name="Carleton-Romer H.A."/>
            <person name="Stroika S."/>
            <person name="Kucerova Z."/>
            <person name="Roache K.F."/>
            <person name="Sabol A.L."/>
            <person name="Besser J."/>
            <person name="Gerner-Smidt P."/>
        </authorList>
    </citation>
    <scope>NUCLEOTIDE SEQUENCE [LARGE SCALE GENOMIC DNA]</scope>
    <source>
        <strain evidence="7 18">PNUSAC001435</strain>
        <strain evidence="5 22">PNUSAC007828</strain>
    </source>
</reference>
<dbReference type="EMBL" id="AACSIE010000009">
    <property type="protein sequence ID" value="EAL9205093.1"/>
    <property type="molecule type" value="Genomic_DNA"/>
</dbReference>
<dbReference type="Proteomes" id="UP000576616">
    <property type="component" value="Unassembled WGS sequence"/>
</dbReference>
<dbReference type="InterPro" id="IPR000086">
    <property type="entry name" value="NUDIX_hydrolase_dom"/>
</dbReference>
<evidence type="ECO:0000256" key="3">
    <source>
        <dbReference type="HAMAP-Rule" id="MF_00298"/>
    </source>
</evidence>
<dbReference type="GO" id="GO:0008893">
    <property type="term" value="F:guanosine-3',5'-bis(diphosphate) 3'-diphosphatase activity"/>
    <property type="evidence" value="ECO:0007669"/>
    <property type="project" value="TreeGrafter"/>
</dbReference>
<dbReference type="Pfam" id="PF00293">
    <property type="entry name" value="NUDIX"/>
    <property type="match status" value="1"/>
</dbReference>
<evidence type="ECO:0000313" key="18">
    <source>
        <dbReference type="Proteomes" id="UP000382436"/>
    </source>
</evidence>
<dbReference type="EMBL" id="AACGUZ010000011">
    <property type="protein sequence ID" value="EAK5103955.1"/>
    <property type="molecule type" value="Genomic_DNA"/>
</dbReference>
<comment type="cofactor">
    <cofactor evidence="1">
        <name>Mn(2+)</name>
        <dbReference type="ChEBI" id="CHEBI:29035"/>
    </cofactor>
</comment>
<evidence type="ECO:0000313" key="12">
    <source>
        <dbReference type="EMBL" id="EAL8417148.1"/>
    </source>
</evidence>
<evidence type="ECO:0000313" key="13">
    <source>
        <dbReference type="EMBL" id="EAL9205093.1"/>
    </source>
</evidence>
<evidence type="ECO:0000313" key="19">
    <source>
        <dbReference type="Proteomes" id="UP000409545"/>
    </source>
</evidence>
<evidence type="ECO:0000313" key="21">
    <source>
        <dbReference type="Proteomes" id="UP000557830"/>
    </source>
</evidence>
<dbReference type="PANTHER" id="PTHR11839">
    <property type="entry name" value="UDP/ADP-SUGAR PYROPHOSPHATASE"/>
    <property type="match status" value="1"/>
</dbReference>
<dbReference type="EMBL" id="AACGFG010000009">
    <property type="protein sequence ID" value="EAK4358640.1"/>
    <property type="molecule type" value="Genomic_DNA"/>
</dbReference>
<evidence type="ECO:0000313" key="14">
    <source>
        <dbReference type="Proteomes" id="UP000333665"/>
    </source>
</evidence>
<proteinExistence type="inferred from homology"/>
<dbReference type="NCBIfam" id="NF001938">
    <property type="entry name" value="PRK00714.1-5"/>
    <property type="match status" value="1"/>
</dbReference>
<dbReference type="EMBL" id="AACRQU010000017">
    <property type="protein sequence ID" value="EAL8417148.1"/>
    <property type="molecule type" value="Genomic_DNA"/>
</dbReference>
<dbReference type="CDD" id="cd03671">
    <property type="entry name" value="NUDIX_Ap4A_hydrolase_plant_like"/>
    <property type="match status" value="1"/>
</dbReference>
<accession>A0A0Q2GFQ2</accession>
<dbReference type="GO" id="GO:0034432">
    <property type="term" value="F:bis(5'-adenosyl)-pentaphosphatase activity"/>
    <property type="evidence" value="ECO:0007669"/>
    <property type="project" value="TreeGrafter"/>
</dbReference>
<evidence type="ECO:0000313" key="6">
    <source>
        <dbReference type="EMBL" id="EAJ1076261.1"/>
    </source>
</evidence>
<dbReference type="Proteomes" id="UP000557830">
    <property type="component" value="Unassembled WGS sequence"/>
</dbReference>
<dbReference type="EMBL" id="AACBVJ010000005">
    <property type="protein sequence ID" value="EAJ9197259.1"/>
    <property type="molecule type" value="Genomic_DNA"/>
</dbReference>
<feature type="short sequence motif" description="Nudix box" evidence="3">
    <location>
        <begin position="43"/>
        <end position="64"/>
    </location>
</feature>
<reference evidence="19 21" key="2">
    <citation type="submission" date="2018-05" db="EMBL/GenBank/DDBJ databases">
        <authorList>
            <consortium name="NARMS: The National Antimicrobial Resistance Monitoring System"/>
        </authorList>
    </citation>
    <scope>NUCLEOTIDE SEQUENCE [LARGE SCALE GENOMIC DNA]</scope>
    <source>
        <strain evidence="13 20">CVM N17C171</strain>
        <strain evidence="11 15">CVM N17C548</strain>
        <strain evidence="9 17">FSIS11807978</strain>
        <strain evidence="12 14">FSIS11812579</strain>
        <strain evidence="6 21">FSIS1609200</strain>
        <strain evidence="10 19">FSIS1711007</strain>
    </source>
</reference>
<evidence type="ECO:0000313" key="11">
    <source>
        <dbReference type="EMBL" id="EAL6851331.1"/>
    </source>
</evidence>
<dbReference type="Proteomes" id="UP000352088">
    <property type="component" value="Unassembled WGS sequence"/>
</dbReference>
<dbReference type="PANTHER" id="PTHR11839:SF22">
    <property type="entry name" value="NUDIX HYDROLASE 26, CHLOROPLASTIC"/>
    <property type="match status" value="1"/>
</dbReference>
<dbReference type="GO" id="GO:0019693">
    <property type="term" value="P:ribose phosphate metabolic process"/>
    <property type="evidence" value="ECO:0007669"/>
    <property type="project" value="TreeGrafter"/>
</dbReference>
<evidence type="ECO:0000313" key="8">
    <source>
        <dbReference type="EMBL" id="EAK1510193.1"/>
    </source>
</evidence>
<dbReference type="EMBL" id="AACDUL010000016">
    <property type="protein sequence ID" value="EAK1510193.1"/>
    <property type="molecule type" value="Genomic_DNA"/>
</dbReference>
<dbReference type="KEGG" id="ccoo:ATE51_01024"/>
<dbReference type="NCBIfam" id="NF001936">
    <property type="entry name" value="PRK00714.1-3"/>
    <property type="match status" value="1"/>
</dbReference>
<evidence type="ECO:0000313" key="9">
    <source>
        <dbReference type="EMBL" id="EAK4358640.1"/>
    </source>
</evidence>
<comment type="cofactor">
    <cofactor evidence="3">
        <name>a divalent metal cation</name>
        <dbReference type="ChEBI" id="CHEBI:60240"/>
    </cofactor>
</comment>
<dbReference type="EMBL" id="AABUYW010000002">
    <property type="protein sequence ID" value="EAJ1076261.1"/>
    <property type="molecule type" value="Genomic_DNA"/>
</dbReference>
<comment type="similarity">
    <text evidence="3">Belongs to the Nudix hydrolase family. RppH subfamily.</text>
</comment>
<dbReference type="HAMAP" id="MF_00298">
    <property type="entry name" value="Nudix_RppH"/>
    <property type="match status" value="1"/>
</dbReference>
<evidence type="ECO:0000313" key="20">
    <source>
        <dbReference type="Proteomes" id="UP000411403"/>
    </source>
</evidence>
<dbReference type="PROSITE" id="PS51462">
    <property type="entry name" value="NUDIX"/>
    <property type="match status" value="1"/>
</dbReference>
<dbReference type="GeneID" id="66543755"/>
<dbReference type="Proteomes" id="UP000333665">
    <property type="component" value="Unassembled WGS sequence"/>
</dbReference>
<dbReference type="EC" id="3.6.1.-" evidence="3"/>
<dbReference type="RefSeq" id="WP_002777589.1">
    <property type="nucleotide sequence ID" value="NZ_AANHVQ020000010.1"/>
</dbReference>
<organism evidence="6 21">
    <name type="scientific">Campylobacter coli</name>
    <dbReference type="NCBI Taxonomy" id="195"/>
    <lineage>
        <taxon>Bacteria</taxon>
        <taxon>Pseudomonadati</taxon>
        <taxon>Campylobacterota</taxon>
        <taxon>Epsilonproteobacteria</taxon>
        <taxon>Campylobacterales</taxon>
        <taxon>Campylobacteraceae</taxon>
        <taxon>Campylobacter</taxon>
    </lineage>
</organism>
<evidence type="ECO:0000259" key="4">
    <source>
        <dbReference type="PROSITE" id="PS51462"/>
    </source>
</evidence>
<protein>
    <recommendedName>
        <fullName evidence="3">RNA pyrophosphohydrolase</fullName>
        <ecNumber evidence="3">3.6.1.-</ecNumber>
    </recommendedName>
    <alternativeName>
        <fullName evidence="3">(Di)nucleoside polyphosphate hydrolase</fullName>
    </alternativeName>
</protein>
<name>A0A0Q2GFQ2_CAMCO</name>
<comment type="function">
    <text evidence="3">Accelerates the degradation of transcripts by removing pyrophosphate from the 5'-end of triphosphorylated RNA, leading to a more labile monophosphorylated state that can stimulate subsequent ribonuclease cleavage.</text>
</comment>
<dbReference type="KEGG" id="ccof:VC76_06375"/>
<dbReference type="eggNOG" id="COG0494">
    <property type="taxonomic scope" value="Bacteria"/>
</dbReference>
<keyword evidence="2 3" id="KW-0378">Hydrolase</keyword>
<dbReference type="EMBL" id="AABKAB010000014">
    <property type="protein sequence ID" value="EAH8157692.1"/>
    <property type="molecule type" value="Genomic_DNA"/>
</dbReference>
<evidence type="ECO:0000313" key="22">
    <source>
        <dbReference type="Proteomes" id="UP000576616"/>
    </source>
</evidence>
<reference evidence="8 16" key="3">
    <citation type="submission" date="2018-05" db="EMBL/GenBank/DDBJ databases">
        <authorList>
            <consortium name="GenomeTrakr network: Whole genome sequencing for foodborne pathogen traceback"/>
        </authorList>
    </citation>
    <scope>NUCLEOTIDE SEQUENCE [LARGE SCALE GENOMIC DNA]</scope>
    <source>
        <strain evidence="8 16">NC_C6016</strain>
    </source>
</reference>
<dbReference type="PROSITE" id="PS00893">
    <property type="entry name" value="NUDIX_BOX"/>
    <property type="match status" value="1"/>
</dbReference>
<dbReference type="Proteomes" id="UP000361993">
    <property type="component" value="Unassembled WGS sequence"/>
</dbReference>
<dbReference type="AlphaFoldDB" id="A0A0Q2GFQ2"/>
<evidence type="ECO:0000313" key="15">
    <source>
        <dbReference type="Proteomes" id="UP000352088"/>
    </source>
</evidence>
<dbReference type="Gene3D" id="3.90.79.10">
    <property type="entry name" value="Nucleoside Triphosphate Pyrophosphohydrolase"/>
    <property type="match status" value="1"/>
</dbReference>
<evidence type="ECO:0000313" key="5">
    <source>
        <dbReference type="EMBL" id="EAH8157692.1"/>
    </source>
</evidence>
<dbReference type="EMBL" id="AACQHW010000008">
    <property type="protein sequence ID" value="EAL6851331.1"/>
    <property type="molecule type" value="Genomic_DNA"/>
</dbReference>
<comment type="caution">
    <text evidence="6">The sequence shown here is derived from an EMBL/GenBank/DDBJ whole genome shotgun (WGS) entry which is preliminary data.</text>
</comment>
<dbReference type="PRINTS" id="PR00502">
    <property type="entry name" value="NUDIXFAMILY"/>
</dbReference>
<dbReference type="Proteomes" id="UP000382436">
    <property type="component" value="Unassembled WGS sequence"/>
</dbReference>
<sequence>MEKEKKYRPNVAAIVLSSAYPFECKLFIAKRSDMDNIWQFPQGGIDEGEDPKSAVLRELKEEIGTDEVEIIAEHPEWLSYDFPEKVAKKMYPYDGQSQKYFLVRLKHGAKININTKHPEFDAYQFVGVKQVFEIINHFKRNIYVKVIKYFEEKGYI</sequence>
<dbReference type="Proteomes" id="UP000409545">
    <property type="component" value="Unassembled WGS sequence"/>
</dbReference>
<dbReference type="Proteomes" id="UP000365807">
    <property type="component" value="Unassembled WGS sequence"/>
</dbReference>
<evidence type="ECO:0000313" key="16">
    <source>
        <dbReference type="Proteomes" id="UP000361993"/>
    </source>
</evidence>
<evidence type="ECO:0000313" key="10">
    <source>
        <dbReference type="EMBL" id="EAK5103955.1"/>
    </source>
</evidence>
<gene>
    <name evidence="3" type="primary">rppH</name>
    <name evidence="3" type="synonym">nudH</name>
    <name evidence="10" type="ORF">B9Q54_06720</name>
    <name evidence="6" type="ORF">BU953_01275</name>
    <name evidence="7" type="ORF">BZ274_03550</name>
    <name evidence="9" type="ORF">C6T04_06945</name>
    <name evidence="8" type="ORF">CJD00_08005</name>
    <name evidence="11" type="ORF">DSX26_07680</name>
    <name evidence="12" type="ORF">DYF97_07180</name>
    <name evidence="13" type="ORF">DYU70_08035</name>
    <name evidence="5" type="ORF">ES716_07145</name>
</gene>
<dbReference type="InterPro" id="IPR020476">
    <property type="entry name" value="Nudix_hydrolase"/>
</dbReference>
<evidence type="ECO:0000313" key="7">
    <source>
        <dbReference type="EMBL" id="EAJ9197259.1"/>
    </source>
</evidence>